<evidence type="ECO:0000313" key="2">
    <source>
        <dbReference type="Proteomes" id="UP001163603"/>
    </source>
</evidence>
<keyword evidence="2" id="KW-1185">Reference proteome</keyword>
<name>A0ACC0X0B4_9ROSI</name>
<dbReference type="EMBL" id="CM047750">
    <property type="protein sequence ID" value="KAJ0007615.1"/>
    <property type="molecule type" value="Genomic_DNA"/>
</dbReference>
<evidence type="ECO:0000313" key="1">
    <source>
        <dbReference type="EMBL" id="KAJ0007615.1"/>
    </source>
</evidence>
<reference evidence="2" key="1">
    <citation type="journal article" date="2023" name="G3 (Bethesda)">
        <title>Genome assembly and association tests identify interacting loci associated with vigor, precocity, and sex in interspecific pistachio rootstocks.</title>
        <authorList>
            <person name="Palmer W."/>
            <person name="Jacygrad E."/>
            <person name="Sagayaradj S."/>
            <person name="Cavanaugh K."/>
            <person name="Han R."/>
            <person name="Bertier L."/>
            <person name="Beede B."/>
            <person name="Kafkas S."/>
            <person name="Golino D."/>
            <person name="Preece J."/>
            <person name="Michelmore R."/>
        </authorList>
    </citation>
    <scope>NUCLEOTIDE SEQUENCE [LARGE SCALE GENOMIC DNA]</scope>
</reference>
<dbReference type="Proteomes" id="UP001163603">
    <property type="component" value="Chromosome 15"/>
</dbReference>
<sequence>MFKNEAFDFFFFLGNLQYNFEGRYDMVKFMKLVAEAGLYFIYASVHMSVLNGTTEDFLFGCILYRELSFEMITNHTSAAIYNQNCWSAEAGETLCLSTLKEDPSFYNS</sequence>
<accession>A0ACC0X0B4</accession>
<comment type="caution">
    <text evidence="1">The sequence shown here is derived from an EMBL/GenBank/DDBJ whole genome shotgun (WGS) entry which is preliminary data.</text>
</comment>
<gene>
    <name evidence="1" type="ORF">Pint_30769</name>
</gene>
<protein>
    <submittedName>
        <fullName evidence="1">Uncharacterized protein</fullName>
    </submittedName>
</protein>
<proteinExistence type="predicted"/>
<organism evidence="1 2">
    <name type="scientific">Pistacia integerrima</name>
    <dbReference type="NCBI Taxonomy" id="434235"/>
    <lineage>
        <taxon>Eukaryota</taxon>
        <taxon>Viridiplantae</taxon>
        <taxon>Streptophyta</taxon>
        <taxon>Embryophyta</taxon>
        <taxon>Tracheophyta</taxon>
        <taxon>Spermatophyta</taxon>
        <taxon>Magnoliopsida</taxon>
        <taxon>eudicotyledons</taxon>
        <taxon>Gunneridae</taxon>
        <taxon>Pentapetalae</taxon>
        <taxon>rosids</taxon>
        <taxon>malvids</taxon>
        <taxon>Sapindales</taxon>
        <taxon>Anacardiaceae</taxon>
        <taxon>Pistacia</taxon>
    </lineage>
</organism>